<evidence type="ECO:0000256" key="9">
    <source>
        <dbReference type="ARBA" id="ARBA00023139"/>
    </source>
</evidence>
<keyword evidence="10" id="KW-0143">Chaperone</keyword>
<evidence type="ECO:0000256" key="6">
    <source>
        <dbReference type="ARBA" id="ARBA00022729"/>
    </source>
</evidence>
<keyword evidence="5" id="KW-0813">Transport</keyword>
<evidence type="ECO:0000256" key="7">
    <source>
        <dbReference type="ARBA" id="ARBA00022927"/>
    </source>
</evidence>
<keyword evidence="7" id="KW-0653">Protein transport</keyword>
<feature type="signal peptide" evidence="13">
    <location>
        <begin position="1"/>
        <end position="22"/>
    </location>
</feature>
<evidence type="ECO:0000313" key="15">
    <source>
        <dbReference type="Proteomes" id="UP000718593"/>
    </source>
</evidence>
<evidence type="ECO:0000256" key="1">
    <source>
        <dbReference type="ARBA" id="ARBA00004459"/>
    </source>
</evidence>
<proteinExistence type="inferred from homology"/>
<comment type="similarity">
    <text evidence="2">Belongs to the LolB family.</text>
</comment>
<reference evidence="14" key="1">
    <citation type="submission" date="2020-04" db="EMBL/GenBank/DDBJ databases">
        <title>Deep metagenomics examines the oral microbiome during advanced dental caries in children, revealing novel taxa and co-occurrences with host molecules.</title>
        <authorList>
            <person name="Baker J.L."/>
            <person name="Morton J.T."/>
            <person name="Dinis M."/>
            <person name="Alvarez R."/>
            <person name="Tran N.C."/>
            <person name="Knight R."/>
            <person name="Edlund A."/>
        </authorList>
    </citation>
    <scope>NUCLEOTIDE SEQUENCE</scope>
    <source>
        <strain evidence="14">JCVI_32_bin.24</strain>
    </source>
</reference>
<protein>
    <recommendedName>
        <fullName evidence="4">Outer-membrane lipoprotein LolB</fullName>
    </recommendedName>
</protein>
<evidence type="ECO:0000256" key="5">
    <source>
        <dbReference type="ARBA" id="ARBA00022448"/>
    </source>
</evidence>
<dbReference type="CDD" id="cd16326">
    <property type="entry name" value="LolB"/>
    <property type="match status" value="1"/>
</dbReference>
<dbReference type="PROSITE" id="PS51257">
    <property type="entry name" value="PROKAR_LIPOPROTEIN"/>
    <property type="match status" value="1"/>
</dbReference>
<dbReference type="NCBIfam" id="TIGR00548">
    <property type="entry name" value="lolB"/>
    <property type="match status" value="1"/>
</dbReference>
<dbReference type="AlphaFoldDB" id="A0A930BR04"/>
<evidence type="ECO:0000256" key="8">
    <source>
        <dbReference type="ARBA" id="ARBA00023136"/>
    </source>
</evidence>
<gene>
    <name evidence="14" type="primary">lolB</name>
    <name evidence="14" type="ORF">HXL68_06200</name>
</gene>
<comment type="subunit">
    <text evidence="3">Monomer.</text>
</comment>
<dbReference type="GO" id="GO:0015031">
    <property type="term" value="P:protein transport"/>
    <property type="evidence" value="ECO:0007669"/>
    <property type="project" value="UniProtKB-KW"/>
</dbReference>
<dbReference type="InterPro" id="IPR029046">
    <property type="entry name" value="LolA/LolB/LppX"/>
</dbReference>
<evidence type="ECO:0000256" key="10">
    <source>
        <dbReference type="ARBA" id="ARBA00023186"/>
    </source>
</evidence>
<keyword evidence="11" id="KW-0998">Cell outer membrane</keyword>
<organism evidence="14 15">
    <name type="scientific">Dechloromonas agitata</name>
    <dbReference type="NCBI Taxonomy" id="73030"/>
    <lineage>
        <taxon>Bacteria</taxon>
        <taxon>Pseudomonadati</taxon>
        <taxon>Pseudomonadota</taxon>
        <taxon>Betaproteobacteria</taxon>
        <taxon>Rhodocyclales</taxon>
        <taxon>Azonexaceae</taxon>
        <taxon>Dechloromonas</taxon>
    </lineage>
</organism>
<comment type="subcellular location">
    <subcellularLocation>
        <location evidence="1">Cell outer membrane</location>
        <topology evidence="1">Lipid-anchor</topology>
    </subcellularLocation>
</comment>
<comment type="caution">
    <text evidence="14">The sequence shown here is derived from an EMBL/GenBank/DDBJ whole genome shotgun (WGS) entry which is preliminary data.</text>
</comment>
<dbReference type="EMBL" id="JABZMI010000090">
    <property type="protein sequence ID" value="MBF1164614.1"/>
    <property type="molecule type" value="Genomic_DNA"/>
</dbReference>
<feature type="chain" id="PRO_5036735435" description="Outer-membrane lipoprotein LolB" evidence="13">
    <location>
        <begin position="23"/>
        <end position="192"/>
    </location>
</feature>
<evidence type="ECO:0000256" key="11">
    <source>
        <dbReference type="ARBA" id="ARBA00023237"/>
    </source>
</evidence>
<dbReference type="GO" id="GO:0009279">
    <property type="term" value="C:cell outer membrane"/>
    <property type="evidence" value="ECO:0007669"/>
    <property type="project" value="UniProtKB-SubCell"/>
</dbReference>
<evidence type="ECO:0000256" key="2">
    <source>
        <dbReference type="ARBA" id="ARBA00009696"/>
    </source>
</evidence>
<sequence length="192" mass="20818">MIARFTAATALALGLLAGCATLPPPTLPARDAMRDFVLESRFALRATPPGQAAQSSGGRLTWSHRDRHDRILLANPLGYGVAEIDSAPDGARLRTADGQEHTSPDPDALIEAVTGLRLPVARLPAWLLGRSGGNARILSDTQGRPGQLHEAGWRIDYVYDDGRPDALPARLTISRPGEIELKLRIEEWKEHP</sequence>
<keyword evidence="9" id="KW-0564">Palmitate</keyword>
<evidence type="ECO:0000256" key="13">
    <source>
        <dbReference type="SAM" id="SignalP"/>
    </source>
</evidence>
<evidence type="ECO:0000256" key="3">
    <source>
        <dbReference type="ARBA" id="ARBA00011245"/>
    </source>
</evidence>
<evidence type="ECO:0000256" key="4">
    <source>
        <dbReference type="ARBA" id="ARBA00016202"/>
    </source>
</evidence>
<dbReference type="Proteomes" id="UP000718593">
    <property type="component" value="Unassembled WGS sequence"/>
</dbReference>
<keyword evidence="12 14" id="KW-0449">Lipoprotein</keyword>
<keyword evidence="8" id="KW-0472">Membrane</keyword>
<dbReference type="Pfam" id="PF03550">
    <property type="entry name" value="LolB"/>
    <property type="match status" value="1"/>
</dbReference>
<dbReference type="SUPFAM" id="SSF89392">
    <property type="entry name" value="Prokaryotic lipoproteins and lipoprotein localization factors"/>
    <property type="match status" value="1"/>
</dbReference>
<evidence type="ECO:0000256" key="12">
    <source>
        <dbReference type="ARBA" id="ARBA00023288"/>
    </source>
</evidence>
<keyword evidence="6 13" id="KW-0732">Signal</keyword>
<dbReference type="InterPro" id="IPR004565">
    <property type="entry name" value="OM_lipoprot_LolB"/>
</dbReference>
<accession>A0A930BR04</accession>
<name>A0A930BR04_9RHOO</name>
<evidence type="ECO:0000313" key="14">
    <source>
        <dbReference type="EMBL" id="MBF1164614.1"/>
    </source>
</evidence>
<dbReference type="Gene3D" id="2.50.20.10">
    <property type="entry name" value="Lipoprotein localisation LolA/LolB/LppX"/>
    <property type="match status" value="1"/>
</dbReference>